<feature type="coiled-coil region" evidence="1">
    <location>
        <begin position="745"/>
        <end position="856"/>
    </location>
</feature>
<dbReference type="EMBL" id="JAGFBR010000013">
    <property type="protein sequence ID" value="KAH0456405.1"/>
    <property type="molecule type" value="Genomic_DNA"/>
</dbReference>
<feature type="region of interest" description="Disordered" evidence="2">
    <location>
        <begin position="256"/>
        <end position="286"/>
    </location>
</feature>
<sequence length="1074" mass="122669">MFKAARWKSEKNKIKAVFKFQFQATKVHHKGWEELMVSLFPVDAGKPTARSEKVAVVDGSCNWAIPIYETVRLIQDSKTGKINDKTYHFVLSATGSVKSGVVGEIGINLADYAETFKPFSVSLPLKAPNAETVLHVSTFVFRNIFHVLLHYAIEAIEIIPEILFGRLLCKEYRVKMRGVSDEDGDKTMKQQLRTLRRKLGDSAIADAKALAKIANDIKPTEEVSDVNNQAKTKFPSSRVMTVQVKSNGNLRKSYSLDTISASGSDSSSERYTPKENGAKNNITQQEYGSLLSPISSTDTPRDPSIVPGNDWSIISAPYGSIDESSSSSGEALLREGSQESDNIVEKLNNDIIVLTRQLEVSKLELQTLRKQVVKESRRGQDFVKELQSMKEERDELEKECVELKASIKRAADEEYDSAKLQFGGTNKWSLLEETKQELNHEKSLNVDLQLQLKKTHESNAELILVVRDLEELVQQRNREIPSCCCSSTSIKPDIMKDMEEMKFKIRLPQLHNAECQQNLLETSTYEEDEQYALDVLVNQPTDVELLNSPDHKIAHLTTELELYKKEREETEMQMEQLALDYEILKQENHDISKKLEQIQLREQLRMQFDCSAHFASISELEAQVECLENEIERLTVEFQADLEIISRDKIEQEKRAIQAEEALRKTRLYNCNTAEQLQEDFKRLTAQMSSAFHMNEKLVMQTLKESNELQLQKCCLEEMLEKANMELDLVRHQHHIKSQQLLSLIDFKTKEVDSLVLELKEKRKELENLSMAAEARQRSSSDQIAHLTSEVEKLSGKSDHFAEQFKLNENLKKEMDQLKASMTESNMLLQGCKKDKSMLEEELSFLKVEAKRSLKELSDLRQLKIENDATIRNLNAEVIMHRAQYDGLKHSLFENEQEKGNLRKQVGLLSGNAQKEAGIIAIIEKKSKDHNAKLLNPEALIKSSSRSKISSHKKTLLPENGRSNGDFVRNNIMEDKKKVKDLNSIGTALIISNTVDSPEIQEERSILCSCERQNTTKVLVEMAELKEQNQMMETELKEMQERYSEMSLKFAEVEGERQKLVIKIRSLKNSLKIV</sequence>
<feature type="region of interest" description="Disordered" evidence="2">
    <location>
        <begin position="291"/>
        <end position="310"/>
    </location>
</feature>
<dbReference type="AlphaFoldDB" id="A0AAV7G2P8"/>
<evidence type="ECO:0000256" key="1">
    <source>
        <dbReference type="SAM" id="Coils"/>
    </source>
</evidence>
<feature type="coiled-coil region" evidence="1">
    <location>
        <begin position="1022"/>
        <end position="1056"/>
    </location>
</feature>
<dbReference type="PANTHER" id="PTHR34452:SF7">
    <property type="entry name" value="MYOSIN HEAVY CHAIN-RELATED PROTEIN"/>
    <property type="match status" value="1"/>
</dbReference>
<protein>
    <recommendedName>
        <fullName evidence="3">C2 NT-type domain-containing protein</fullName>
    </recommendedName>
</protein>
<keyword evidence="5" id="KW-1185">Reference proteome</keyword>
<evidence type="ECO:0000259" key="3">
    <source>
        <dbReference type="PROSITE" id="PS51840"/>
    </source>
</evidence>
<feature type="domain" description="C2 NT-type" evidence="3">
    <location>
        <begin position="6"/>
        <end position="142"/>
    </location>
</feature>
<feature type="coiled-coil region" evidence="1">
    <location>
        <begin position="553"/>
        <end position="637"/>
    </location>
</feature>
<organism evidence="4 5">
    <name type="scientific">Dendrobium chrysotoxum</name>
    <name type="common">Orchid</name>
    <dbReference type="NCBI Taxonomy" id="161865"/>
    <lineage>
        <taxon>Eukaryota</taxon>
        <taxon>Viridiplantae</taxon>
        <taxon>Streptophyta</taxon>
        <taxon>Embryophyta</taxon>
        <taxon>Tracheophyta</taxon>
        <taxon>Spermatophyta</taxon>
        <taxon>Magnoliopsida</taxon>
        <taxon>Liliopsida</taxon>
        <taxon>Asparagales</taxon>
        <taxon>Orchidaceae</taxon>
        <taxon>Epidendroideae</taxon>
        <taxon>Malaxideae</taxon>
        <taxon>Dendrobiinae</taxon>
        <taxon>Dendrobium</taxon>
    </lineage>
</organism>
<evidence type="ECO:0000313" key="5">
    <source>
        <dbReference type="Proteomes" id="UP000775213"/>
    </source>
</evidence>
<dbReference type="Pfam" id="PF10358">
    <property type="entry name" value="NT-C2"/>
    <property type="match status" value="1"/>
</dbReference>
<dbReference type="PANTHER" id="PTHR34452">
    <property type="entry name" value="MYOSIN HEAVY CHAIN-RELATED PROTEIN"/>
    <property type="match status" value="1"/>
</dbReference>
<name>A0AAV7G2P8_DENCH</name>
<proteinExistence type="predicted"/>
<dbReference type="Proteomes" id="UP000775213">
    <property type="component" value="Unassembled WGS sequence"/>
</dbReference>
<feature type="compositionally biased region" description="Basic and acidic residues" evidence="2">
    <location>
        <begin position="267"/>
        <end position="277"/>
    </location>
</feature>
<dbReference type="PROSITE" id="PS51840">
    <property type="entry name" value="C2_NT"/>
    <property type="match status" value="1"/>
</dbReference>
<evidence type="ECO:0000313" key="4">
    <source>
        <dbReference type="EMBL" id="KAH0456405.1"/>
    </source>
</evidence>
<evidence type="ECO:0000256" key="2">
    <source>
        <dbReference type="SAM" id="MobiDB-lite"/>
    </source>
</evidence>
<gene>
    <name evidence="4" type="ORF">IEQ34_014312</name>
</gene>
<accession>A0AAV7G2P8</accession>
<feature type="compositionally biased region" description="Low complexity" evidence="2">
    <location>
        <begin position="256"/>
        <end position="266"/>
    </location>
</feature>
<comment type="caution">
    <text evidence="4">The sequence shown here is derived from an EMBL/GenBank/DDBJ whole genome shotgun (WGS) entry which is preliminary data.</text>
</comment>
<dbReference type="InterPro" id="IPR019448">
    <property type="entry name" value="NT-C2"/>
</dbReference>
<reference evidence="4 5" key="1">
    <citation type="journal article" date="2021" name="Hortic Res">
        <title>Chromosome-scale assembly of the Dendrobium chrysotoxum genome enhances the understanding of orchid evolution.</title>
        <authorList>
            <person name="Zhang Y."/>
            <person name="Zhang G.Q."/>
            <person name="Zhang D."/>
            <person name="Liu X.D."/>
            <person name="Xu X.Y."/>
            <person name="Sun W.H."/>
            <person name="Yu X."/>
            <person name="Zhu X."/>
            <person name="Wang Z.W."/>
            <person name="Zhao X."/>
            <person name="Zhong W.Y."/>
            <person name="Chen H."/>
            <person name="Yin W.L."/>
            <person name="Huang T."/>
            <person name="Niu S.C."/>
            <person name="Liu Z.J."/>
        </authorList>
    </citation>
    <scope>NUCLEOTIDE SEQUENCE [LARGE SCALE GENOMIC DNA]</scope>
    <source>
        <strain evidence="4">Lindl</strain>
    </source>
</reference>
<keyword evidence="1" id="KW-0175">Coiled coil</keyword>
<feature type="coiled-coil region" evidence="1">
    <location>
        <begin position="344"/>
        <end position="451"/>
    </location>
</feature>